<accession>A0A2N4TTC2</accession>
<protein>
    <submittedName>
        <fullName evidence="3">Type III secretion protein</fullName>
    </submittedName>
</protein>
<name>A0A2N4TTC2_RALPI</name>
<dbReference type="GO" id="GO:0005886">
    <property type="term" value="C:plasma membrane"/>
    <property type="evidence" value="ECO:0007669"/>
    <property type="project" value="TreeGrafter"/>
</dbReference>
<feature type="transmembrane region" description="Helical" evidence="2">
    <location>
        <begin position="182"/>
        <end position="206"/>
    </location>
</feature>
<sequence length="347" mass="37437">MSDKPHQPTRKRLEDRRKRGEVVRSQEVVSALVFTCMVGALSLTPALWMDSIRAGLATLGRVLAAPEPAKLIGPLVADLAIHAAGLAVGIIALSGFIAALTAFAQVGALMSPAKITPDLSRLNPANGLTRMFSMRNLAGLGLMVLKVLCLLGILFVVGAGAIDALLSAGRQSPAQILQVGAHVVLVLLSCVAIMLLVLAAADYMVVRAQYLKEARMTTEEIRREYRENEGDPHLRARRRQLAREAQWSALPDRIRLAVVVVYSPQYAVALWYGGQGTLPVVVARGEGEMAERIRKLAEAQLIQTHGNPGLASKLYEQVQLDAAIDRTLFREVAETLRWATGASQTSA</sequence>
<reference evidence="3 4" key="1">
    <citation type="submission" date="2017-12" db="EMBL/GenBank/DDBJ databases">
        <title>Draft genome sequence of Ralstonia pickettii 52.</title>
        <authorList>
            <person name="Zheng B."/>
        </authorList>
    </citation>
    <scope>NUCLEOTIDE SEQUENCE [LARGE SCALE GENOMIC DNA]</scope>
    <source>
        <strain evidence="3 4">52</strain>
    </source>
</reference>
<dbReference type="OrthoDB" id="9807950at2"/>
<feature type="transmembrane region" description="Helical" evidence="2">
    <location>
        <begin position="79"/>
        <end position="104"/>
    </location>
</feature>
<evidence type="ECO:0000313" key="3">
    <source>
        <dbReference type="EMBL" id="PLC42957.1"/>
    </source>
</evidence>
<dbReference type="PANTHER" id="PTHR30531:SF12">
    <property type="entry name" value="FLAGELLAR BIOSYNTHETIC PROTEIN FLHB"/>
    <property type="match status" value="1"/>
</dbReference>
<comment type="similarity">
    <text evidence="1">Belongs to the type III secretion exporter family.</text>
</comment>
<evidence type="ECO:0000256" key="2">
    <source>
        <dbReference type="SAM" id="Phobius"/>
    </source>
</evidence>
<dbReference type="Gene3D" id="3.40.1690.10">
    <property type="entry name" value="secretion proteins EscU"/>
    <property type="match status" value="1"/>
</dbReference>
<proteinExistence type="inferred from homology"/>
<dbReference type="InterPro" id="IPR006135">
    <property type="entry name" value="T3SS_substrate_exporter"/>
</dbReference>
<dbReference type="EMBL" id="PKQE01000002">
    <property type="protein sequence ID" value="PLC42957.1"/>
    <property type="molecule type" value="Genomic_DNA"/>
</dbReference>
<dbReference type="PRINTS" id="PR00950">
    <property type="entry name" value="TYPE3IMSPROT"/>
</dbReference>
<feature type="transmembrane region" description="Helical" evidence="2">
    <location>
        <begin position="28"/>
        <end position="48"/>
    </location>
</feature>
<dbReference type="SUPFAM" id="SSF160544">
    <property type="entry name" value="EscU C-terminal domain-like"/>
    <property type="match status" value="1"/>
</dbReference>
<dbReference type="PANTHER" id="PTHR30531">
    <property type="entry name" value="FLAGELLAR BIOSYNTHETIC PROTEIN FLHB"/>
    <property type="match status" value="1"/>
</dbReference>
<comment type="caution">
    <text evidence="3">The sequence shown here is derived from an EMBL/GenBank/DDBJ whole genome shotgun (WGS) entry which is preliminary data.</text>
</comment>
<dbReference type="InterPro" id="IPR029025">
    <property type="entry name" value="T3SS_substrate_exporter_C"/>
</dbReference>
<keyword evidence="2" id="KW-0472">Membrane</keyword>
<gene>
    <name evidence="3" type="ORF">C0Q88_13660</name>
</gene>
<organism evidence="3 4">
    <name type="scientific">Ralstonia pickettii</name>
    <name type="common">Burkholderia pickettii</name>
    <dbReference type="NCBI Taxonomy" id="329"/>
    <lineage>
        <taxon>Bacteria</taxon>
        <taxon>Pseudomonadati</taxon>
        <taxon>Pseudomonadota</taxon>
        <taxon>Betaproteobacteria</taxon>
        <taxon>Burkholderiales</taxon>
        <taxon>Burkholderiaceae</taxon>
        <taxon>Ralstonia</taxon>
    </lineage>
</organism>
<evidence type="ECO:0000313" key="4">
    <source>
        <dbReference type="Proteomes" id="UP000234456"/>
    </source>
</evidence>
<dbReference type="Pfam" id="PF01312">
    <property type="entry name" value="Bac_export_2"/>
    <property type="match status" value="1"/>
</dbReference>
<dbReference type="Proteomes" id="UP000234456">
    <property type="component" value="Unassembled WGS sequence"/>
</dbReference>
<evidence type="ECO:0000256" key="1">
    <source>
        <dbReference type="ARBA" id="ARBA00010690"/>
    </source>
</evidence>
<feature type="transmembrane region" description="Helical" evidence="2">
    <location>
        <begin position="137"/>
        <end position="162"/>
    </location>
</feature>
<dbReference type="GO" id="GO:0009306">
    <property type="term" value="P:protein secretion"/>
    <property type="evidence" value="ECO:0007669"/>
    <property type="project" value="InterPro"/>
</dbReference>
<keyword evidence="2" id="KW-0812">Transmembrane</keyword>
<dbReference type="AlphaFoldDB" id="A0A2N4TTC2"/>
<dbReference type="RefSeq" id="WP_027679295.1">
    <property type="nucleotide sequence ID" value="NZ_PKQE01000002.1"/>
</dbReference>
<keyword evidence="2" id="KW-1133">Transmembrane helix</keyword>